<feature type="domain" description="AB hydrolase-1" evidence="2">
    <location>
        <begin position="85"/>
        <end position="326"/>
    </location>
</feature>
<protein>
    <submittedName>
        <fullName evidence="3">Haloalkane dehalogenase 2</fullName>
    </submittedName>
</protein>
<dbReference type="PANTHER" id="PTHR43689:SF8">
    <property type="entry name" value="ALPHA_BETA-HYDROLASES SUPERFAMILY PROTEIN"/>
    <property type="match status" value="1"/>
</dbReference>
<evidence type="ECO:0000313" key="4">
    <source>
        <dbReference type="Proteomes" id="UP001055125"/>
    </source>
</evidence>
<gene>
    <name evidence="3" type="primary">dhmA2</name>
    <name evidence="3" type="ORF">OCOJLMKI_4505</name>
</gene>
<evidence type="ECO:0000256" key="1">
    <source>
        <dbReference type="SAM" id="Phobius"/>
    </source>
</evidence>
<dbReference type="SUPFAM" id="SSF53474">
    <property type="entry name" value="alpha/beta-Hydrolases"/>
    <property type="match status" value="1"/>
</dbReference>
<comment type="caution">
    <text evidence="3">The sequence shown here is derived from an EMBL/GenBank/DDBJ whole genome shotgun (WGS) entry which is preliminary data.</text>
</comment>
<keyword evidence="1" id="KW-1133">Transmembrane helix</keyword>
<dbReference type="Proteomes" id="UP001055125">
    <property type="component" value="Unassembled WGS sequence"/>
</dbReference>
<reference evidence="3" key="1">
    <citation type="journal article" date="2021" name="Front. Microbiol.">
        <title>Comprehensive Comparative Genomics and Phenotyping of Methylobacterium Species.</title>
        <authorList>
            <person name="Alessa O."/>
            <person name="Ogura Y."/>
            <person name="Fujitani Y."/>
            <person name="Takami H."/>
            <person name="Hayashi T."/>
            <person name="Sahin N."/>
            <person name="Tani A."/>
        </authorList>
    </citation>
    <scope>NUCLEOTIDE SEQUENCE</scope>
    <source>
        <strain evidence="3">DSM 19015</strain>
    </source>
</reference>
<dbReference type="PRINTS" id="PR00412">
    <property type="entry name" value="EPOXHYDRLASE"/>
</dbReference>
<dbReference type="InterPro" id="IPR000639">
    <property type="entry name" value="Epox_hydrolase-like"/>
</dbReference>
<feature type="transmembrane region" description="Helical" evidence="1">
    <location>
        <begin position="29"/>
        <end position="50"/>
    </location>
</feature>
<dbReference type="PANTHER" id="PTHR43689">
    <property type="entry name" value="HYDROLASE"/>
    <property type="match status" value="1"/>
</dbReference>
<dbReference type="PRINTS" id="PR00111">
    <property type="entry name" value="ABHYDROLASE"/>
</dbReference>
<name>A0ABQ4S550_9HYPH</name>
<evidence type="ECO:0000259" key="2">
    <source>
        <dbReference type="Pfam" id="PF00561"/>
    </source>
</evidence>
<dbReference type="InterPro" id="IPR000073">
    <property type="entry name" value="AB_hydrolase_1"/>
</dbReference>
<reference evidence="3" key="2">
    <citation type="submission" date="2021-08" db="EMBL/GenBank/DDBJ databases">
        <authorList>
            <person name="Tani A."/>
            <person name="Ola A."/>
            <person name="Ogura Y."/>
            <person name="Katsura K."/>
            <person name="Hayashi T."/>
        </authorList>
    </citation>
    <scope>NUCLEOTIDE SEQUENCE</scope>
    <source>
        <strain evidence="3">DSM 19015</strain>
    </source>
</reference>
<keyword evidence="1" id="KW-0472">Membrane</keyword>
<keyword evidence="1" id="KW-0812">Transmembrane</keyword>
<dbReference type="Pfam" id="PF00561">
    <property type="entry name" value="Abhydrolase_1"/>
    <property type="match status" value="1"/>
</dbReference>
<dbReference type="EMBL" id="BPQP01000086">
    <property type="protein sequence ID" value="GJD97277.1"/>
    <property type="molecule type" value="Genomic_DNA"/>
</dbReference>
<organism evidence="3 4">
    <name type="scientific">Methylobacterium iners</name>
    <dbReference type="NCBI Taxonomy" id="418707"/>
    <lineage>
        <taxon>Bacteria</taxon>
        <taxon>Pseudomonadati</taxon>
        <taxon>Pseudomonadota</taxon>
        <taxon>Alphaproteobacteria</taxon>
        <taxon>Hyphomicrobiales</taxon>
        <taxon>Methylobacteriaceae</taxon>
        <taxon>Methylobacterium</taxon>
    </lineage>
</organism>
<proteinExistence type="predicted"/>
<dbReference type="Gene3D" id="3.40.50.1820">
    <property type="entry name" value="alpha/beta hydrolase"/>
    <property type="match status" value="1"/>
</dbReference>
<dbReference type="InterPro" id="IPR029058">
    <property type="entry name" value="AB_hydrolase_fold"/>
</dbReference>
<sequence length="340" mass="36064">MLQHSTSEPAPLFRALHGSDTTMAQRPSYARPAVLAGLGVAALGLTALAVSARARQAERDNPPTGRLIEVDGVQVHYAETGEGEPLVLLHGNGSMLQDFMSSGFVKAAAGRYRVIAFDRPGYGYSERPRSTIWTPAAQAELLRSALHQIGVSRALVLGHSWGASVGIALALDHPEMVKGLILESGYYYGSVRADVVLMSGPAVPLLGDILRYTVSPPVARLLWPKMIRKLFSPAPVAATFGAVPSEMAIRPSQLRASAAESALMIPDALAIQDRYGELTMPVAIVAGTGDKMVDLDAQARRLHRALPRSSLHVVEGCGHMVHHTAPRDVVAAVDAVALAA</sequence>
<accession>A0ABQ4S550</accession>
<keyword evidence="4" id="KW-1185">Reference proteome</keyword>
<evidence type="ECO:0000313" key="3">
    <source>
        <dbReference type="EMBL" id="GJD97277.1"/>
    </source>
</evidence>
<dbReference type="RefSeq" id="WP_238246358.1">
    <property type="nucleotide sequence ID" value="NZ_BPQP01000086.1"/>
</dbReference>